<feature type="compositionally biased region" description="Polar residues" evidence="1">
    <location>
        <begin position="24"/>
        <end position="33"/>
    </location>
</feature>
<reference evidence="2" key="1">
    <citation type="journal article" date="2013" name="Genetics">
        <title>The draft genome and transcriptome of Panagrellus redivivus are shaped by the harsh demands of a free-living lifestyle.</title>
        <authorList>
            <person name="Srinivasan J."/>
            <person name="Dillman A.R."/>
            <person name="Macchietto M.G."/>
            <person name="Heikkinen L."/>
            <person name="Lakso M."/>
            <person name="Fracchia K.M."/>
            <person name="Antoshechkin I."/>
            <person name="Mortazavi A."/>
            <person name="Wong G."/>
            <person name="Sternberg P.W."/>
        </authorList>
    </citation>
    <scope>NUCLEOTIDE SEQUENCE [LARGE SCALE GENOMIC DNA]</scope>
    <source>
        <strain evidence="2">MT8872</strain>
    </source>
</reference>
<name>A0A7E4ZXV4_PANRE</name>
<sequence>MPAWPKVDSAAPQAREKPAKSKEMQQNLTQNAARASEKRLQVPTKKKKDPGVHHNKVILPCIFSYKWMSSLDPSQRCFPRTAYLR</sequence>
<feature type="compositionally biased region" description="Basic and acidic residues" evidence="1">
    <location>
        <begin position="14"/>
        <end position="23"/>
    </location>
</feature>
<dbReference type="WBParaSite" id="Pan_g24245.t1">
    <property type="protein sequence ID" value="Pan_g24245.t1"/>
    <property type="gene ID" value="Pan_g24245"/>
</dbReference>
<dbReference type="AlphaFoldDB" id="A0A7E4ZXV4"/>
<evidence type="ECO:0000313" key="3">
    <source>
        <dbReference type="WBParaSite" id="Pan_g24245.t1"/>
    </source>
</evidence>
<accession>A0A7E4ZXV4</accession>
<feature type="compositionally biased region" description="Basic residues" evidence="1">
    <location>
        <begin position="44"/>
        <end position="53"/>
    </location>
</feature>
<evidence type="ECO:0000256" key="1">
    <source>
        <dbReference type="SAM" id="MobiDB-lite"/>
    </source>
</evidence>
<organism evidence="2 3">
    <name type="scientific">Panagrellus redivivus</name>
    <name type="common">Microworm</name>
    <dbReference type="NCBI Taxonomy" id="6233"/>
    <lineage>
        <taxon>Eukaryota</taxon>
        <taxon>Metazoa</taxon>
        <taxon>Ecdysozoa</taxon>
        <taxon>Nematoda</taxon>
        <taxon>Chromadorea</taxon>
        <taxon>Rhabditida</taxon>
        <taxon>Tylenchina</taxon>
        <taxon>Panagrolaimomorpha</taxon>
        <taxon>Panagrolaimoidea</taxon>
        <taxon>Panagrolaimidae</taxon>
        <taxon>Panagrellus</taxon>
    </lineage>
</organism>
<protein>
    <submittedName>
        <fullName evidence="3">4F5 domain-containing protein</fullName>
    </submittedName>
</protein>
<proteinExistence type="predicted"/>
<feature type="region of interest" description="Disordered" evidence="1">
    <location>
        <begin position="1"/>
        <end position="53"/>
    </location>
</feature>
<reference evidence="3" key="2">
    <citation type="submission" date="2020-10" db="UniProtKB">
        <authorList>
            <consortium name="WormBaseParasite"/>
        </authorList>
    </citation>
    <scope>IDENTIFICATION</scope>
</reference>
<dbReference type="Proteomes" id="UP000492821">
    <property type="component" value="Unassembled WGS sequence"/>
</dbReference>
<keyword evidence="2" id="KW-1185">Reference proteome</keyword>
<evidence type="ECO:0000313" key="2">
    <source>
        <dbReference type="Proteomes" id="UP000492821"/>
    </source>
</evidence>